<comment type="caution">
    <text evidence="1">The sequence shown here is derived from an EMBL/GenBank/DDBJ whole genome shotgun (WGS) entry which is preliminary data.</text>
</comment>
<dbReference type="InterPro" id="IPR053137">
    <property type="entry name" value="NLR-like"/>
</dbReference>
<dbReference type="Pfam" id="PF13374">
    <property type="entry name" value="TPR_10"/>
    <property type="match status" value="1"/>
</dbReference>
<keyword evidence="2" id="KW-1185">Reference proteome</keyword>
<dbReference type="PANTHER" id="PTHR46082">
    <property type="entry name" value="ATP/GTP-BINDING PROTEIN-RELATED"/>
    <property type="match status" value="1"/>
</dbReference>
<dbReference type="Pfam" id="PF13424">
    <property type="entry name" value="TPR_12"/>
    <property type="match status" value="1"/>
</dbReference>
<dbReference type="Proteomes" id="UP000708208">
    <property type="component" value="Unassembled WGS sequence"/>
</dbReference>
<accession>A0A8J2NX03</accession>
<dbReference type="OrthoDB" id="8123811at2759"/>
<dbReference type="EMBL" id="CAJVCH010097455">
    <property type="protein sequence ID" value="CAG7723274.1"/>
    <property type="molecule type" value="Genomic_DNA"/>
</dbReference>
<evidence type="ECO:0000313" key="1">
    <source>
        <dbReference type="EMBL" id="CAG7723274.1"/>
    </source>
</evidence>
<dbReference type="AlphaFoldDB" id="A0A8J2NX03"/>
<sequence length="746" mass="84804">MARKTVTLITFTLGPKSFIDGLQILIIMLQKFTWIRRFLCRGPPDIIEDNNPNDLITFSEATAPIPSKAVKERNRVHFGASNNVIQISRNNSMLYSNQRHRKETKPIHFNTRNCHEAFYGKEDILEDFHHLVEESKRSGDLITVLCPAFDSNRLGGIGTTETMRRYVQKHAKKYKHIIWIDAENNITIKNCFMRLAENKLKMYLLDENGKYLLFSTILKGIYEQLCTEPCLIVFDNTKSLESQEQPNSDIQNFLPLNLPPKGISPVVLIASRNTNWSQGLFFLEPLSKEECVDILLGQLRVEPSEQNQMNALNLAEICGRLPVEPSEQNQMNALNLAEICGRLPLGLQLIIAVIKSIDSYTMHDFLETYEEGVQKYMKHRPVNSSTDASIFIITNIIFEHLIKHNSGQLALKFMEAMAYLSPVIIPKDLLFSMFPRSTEGALTKALNLLNKYSLIIDFKSYFQIHRMIQQATIETLRANDLEVNALRQAVCSVQNFLLSKEPNSHCFREGLACAVHLENALKTYAVPEYLNFAKFVASKLEDIHFEESYDLFMKILEFEKEILPPYHELILETQNHIATVLRNLNKFEDSLELYFEILQNASTHLGLDHALTLCVQHNIATILAKQDLNSDALEIFADVLEKRKTLFGTDNCDTLDTQSNMAAVLNKQGERGKALELYSEASEGRARLLGHDHPDTLRTQNELAAILFVQGKTEEAAALHADVLETATRSFGINHPLTLLTQGHLA</sequence>
<name>A0A8J2NX03_9HEXA</name>
<protein>
    <submittedName>
        <fullName evidence="1">Uncharacterized protein</fullName>
    </submittedName>
</protein>
<evidence type="ECO:0000313" key="2">
    <source>
        <dbReference type="Proteomes" id="UP000708208"/>
    </source>
</evidence>
<gene>
    <name evidence="1" type="ORF">AFUS01_LOCUS12371</name>
</gene>
<dbReference type="PANTHER" id="PTHR46082:SF6">
    <property type="entry name" value="AAA+ ATPASE DOMAIN-CONTAINING PROTEIN-RELATED"/>
    <property type="match status" value="1"/>
</dbReference>
<proteinExistence type="predicted"/>
<feature type="non-terminal residue" evidence="1">
    <location>
        <position position="1"/>
    </location>
</feature>
<reference evidence="1" key="1">
    <citation type="submission" date="2021-06" db="EMBL/GenBank/DDBJ databases">
        <authorList>
            <person name="Hodson N. C."/>
            <person name="Mongue J. A."/>
            <person name="Jaron S. K."/>
        </authorList>
    </citation>
    <scope>NUCLEOTIDE SEQUENCE</scope>
</reference>
<organism evidence="1 2">
    <name type="scientific">Allacma fusca</name>
    <dbReference type="NCBI Taxonomy" id="39272"/>
    <lineage>
        <taxon>Eukaryota</taxon>
        <taxon>Metazoa</taxon>
        <taxon>Ecdysozoa</taxon>
        <taxon>Arthropoda</taxon>
        <taxon>Hexapoda</taxon>
        <taxon>Collembola</taxon>
        <taxon>Symphypleona</taxon>
        <taxon>Sminthuridae</taxon>
        <taxon>Allacma</taxon>
    </lineage>
</organism>